<dbReference type="AlphaFoldDB" id="A0A6G4VGA8"/>
<gene>
    <name evidence="2" type="ORF">G5C60_37410</name>
</gene>
<feature type="transmembrane region" description="Helical" evidence="1">
    <location>
        <begin position="17"/>
        <end position="39"/>
    </location>
</feature>
<keyword evidence="1" id="KW-0812">Transmembrane</keyword>
<sequence>MTAEPCRRVYRFSGDWVGAWFTLVVSFGGTAALIVYGMAADGIPAAVTIAVGAAFAVGFVLLVLLIHATATISDERHLTIRGMFRRRRTPWPEVQAIEIEANGGSEEAPRWIAVLYDAAGGRYRLPHLNERSRQDFARDVEELREVWMLRRGGDWVPVPAALARMTEVKRHHPVAIAVWVAFMAFWVGWLIDLILVEMGVFDIDDDDYGSAKVLFHPVALMPVVAFIVTLVIVGVRRRG</sequence>
<reference evidence="2 3" key="1">
    <citation type="submission" date="2020-02" db="EMBL/GenBank/DDBJ databases">
        <title>Whole-genome analyses of novel actinobacteria.</title>
        <authorList>
            <person name="Sahin N."/>
            <person name="Gencbay T."/>
        </authorList>
    </citation>
    <scope>NUCLEOTIDE SEQUENCE [LARGE SCALE GENOMIC DNA]</scope>
    <source>
        <strain evidence="2 3">HC44</strain>
    </source>
</reference>
<keyword evidence="1" id="KW-1133">Transmembrane helix</keyword>
<dbReference type="EMBL" id="JAAKZY010000172">
    <property type="protein sequence ID" value="NGO13126.1"/>
    <property type="molecule type" value="Genomic_DNA"/>
</dbReference>
<organism evidence="2 3">
    <name type="scientific">Streptomyces scabichelini</name>
    <dbReference type="NCBI Taxonomy" id="2711217"/>
    <lineage>
        <taxon>Bacteria</taxon>
        <taxon>Bacillati</taxon>
        <taxon>Actinomycetota</taxon>
        <taxon>Actinomycetes</taxon>
        <taxon>Kitasatosporales</taxon>
        <taxon>Streptomycetaceae</taxon>
        <taxon>Streptomyces</taxon>
    </lineage>
</organism>
<comment type="caution">
    <text evidence="2">The sequence shown here is derived from an EMBL/GenBank/DDBJ whole genome shotgun (WGS) entry which is preliminary data.</text>
</comment>
<dbReference type="Proteomes" id="UP000472335">
    <property type="component" value="Unassembled WGS sequence"/>
</dbReference>
<feature type="transmembrane region" description="Helical" evidence="1">
    <location>
        <begin position="214"/>
        <end position="235"/>
    </location>
</feature>
<name>A0A6G4VGA8_9ACTN</name>
<evidence type="ECO:0000256" key="1">
    <source>
        <dbReference type="SAM" id="Phobius"/>
    </source>
</evidence>
<proteinExistence type="predicted"/>
<feature type="transmembrane region" description="Helical" evidence="1">
    <location>
        <begin position="45"/>
        <end position="66"/>
    </location>
</feature>
<evidence type="ECO:0000313" key="3">
    <source>
        <dbReference type="Proteomes" id="UP000472335"/>
    </source>
</evidence>
<protein>
    <submittedName>
        <fullName evidence="2">Formate/nitrite transporter family protein</fullName>
    </submittedName>
</protein>
<keyword evidence="1" id="KW-0472">Membrane</keyword>
<accession>A0A6G4VGA8</accession>
<evidence type="ECO:0000313" key="2">
    <source>
        <dbReference type="EMBL" id="NGO13126.1"/>
    </source>
</evidence>
<keyword evidence="3" id="KW-1185">Reference proteome</keyword>
<dbReference type="RefSeq" id="WP_165266258.1">
    <property type="nucleotide sequence ID" value="NZ_JAAKZY010000172.1"/>
</dbReference>
<feature type="transmembrane region" description="Helical" evidence="1">
    <location>
        <begin position="174"/>
        <end position="194"/>
    </location>
</feature>